<dbReference type="Proteomes" id="UP000515124">
    <property type="component" value="Unplaced"/>
</dbReference>
<reference evidence="3" key="1">
    <citation type="submission" date="2025-08" db="UniProtKB">
        <authorList>
            <consortium name="RefSeq"/>
        </authorList>
    </citation>
    <scope>IDENTIFICATION</scope>
</reference>
<sequence>MANLANLSKREFDAQDIYGNNYLSWVLDAKIHLCANSFGKTIVDGSDASHKENAKAMIFLRRHIHEVLKNEYVEVDDPLVLWTALYERYNHQKTVILLRARYEWTVEIPRFQNNELLLKNQQSRPTGSTPFPKVNVASHEANTTSSGGSTHRRGQGGERGR</sequence>
<accession>A0A6P5T1U0</accession>
<gene>
    <name evidence="3" type="primary">LOC110762134</name>
</gene>
<evidence type="ECO:0000256" key="1">
    <source>
        <dbReference type="SAM" id="MobiDB-lite"/>
    </source>
</evidence>
<proteinExistence type="predicted"/>
<feature type="region of interest" description="Disordered" evidence="1">
    <location>
        <begin position="122"/>
        <end position="161"/>
    </location>
</feature>
<dbReference type="RefSeq" id="XP_021820431.1">
    <property type="nucleotide sequence ID" value="XM_021964739.1"/>
</dbReference>
<dbReference type="GeneID" id="110762134"/>
<name>A0A6P5T1U0_PRUAV</name>
<dbReference type="AlphaFoldDB" id="A0A6P5T1U0"/>
<evidence type="ECO:0000313" key="2">
    <source>
        <dbReference type="Proteomes" id="UP000515124"/>
    </source>
</evidence>
<organism evidence="2 3">
    <name type="scientific">Prunus avium</name>
    <name type="common">Cherry</name>
    <name type="synonym">Cerasus avium</name>
    <dbReference type="NCBI Taxonomy" id="42229"/>
    <lineage>
        <taxon>Eukaryota</taxon>
        <taxon>Viridiplantae</taxon>
        <taxon>Streptophyta</taxon>
        <taxon>Embryophyta</taxon>
        <taxon>Tracheophyta</taxon>
        <taxon>Spermatophyta</taxon>
        <taxon>Magnoliopsida</taxon>
        <taxon>eudicotyledons</taxon>
        <taxon>Gunneridae</taxon>
        <taxon>Pentapetalae</taxon>
        <taxon>rosids</taxon>
        <taxon>fabids</taxon>
        <taxon>Rosales</taxon>
        <taxon>Rosaceae</taxon>
        <taxon>Amygdaloideae</taxon>
        <taxon>Amygdaleae</taxon>
        <taxon>Prunus</taxon>
    </lineage>
</organism>
<dbReference type="PANTHER" id="PTHR33325">
    <property type="entry name" value="ZINC FINGER, CCHC-TYPE-RELATED"/>
    <property type="match status" value="1"/>
</dbReference>
<evidence type="ECO:0000313" key="3">
    <source>
        <dbReference type="RefSeq" id="XP_021820431.1"/>
    </source>
</evidence>
<feature type="compositionally biased region" description="Polar residues" evidence="1">
    <location>
        <begin position="140"/>
        <end position="149"/>
    </location>
</feature>
<keyword evidence="2" id="KW-1185">Reference proteome</keyword>
<dbReference type="PANTHER" id="PTHR33325:SF5">
    <property type="entry name" value="TRANSCRIPTION FACTOR INTERACTOR AND REGULATOR CCHC(ZN) FAMILY"/>
    <property type="match status" value="1"/>
</dbReference>
<protein>
    <submittedName>
        <fullName evidence="3">Uncharacterized protein LOC110762134</fullName>
    </submittedName>
</protein>
<dbReference type="KEGG" id="pavi:110762134"/>